<evidence type="ECO:0000313" key="2">
    <source>
        <dbReference type="EMBL" id="NER27011.1"/>
    </source>
</evidence>
<reference evidence="2" key="1">
    <citation type="submission" date="2019-11" db="EMBL/GenBank/DDBJ databases">
        <title>Genomic insights into an expanded diversity of filamentous marine cyanobacteria reveals the extraordinary biosynthetic potential of Moorea and Okeania.</title>
        <authorList>
            <person name="Ferreira Leao T."/>
            <person name="Wang M."/>
            <person name="Moss N."/>
            <person name="Da Silva R."/>
            <person name="Sanders J."/>
            <person name="Nurk S."/>
            <person name="Gurevich A."/>
            <person name="Humphrey G."/>
            <person name="Reher R."/>
            <person name="Zhu Q."/>
            <person name="Belda-Ferre P."/>
            <person name="Glukhov E."/>
            <person name="Rex R."/>
            <person name="Dorrestein P.C."/>
            <person name="Knight R."/>
            <person name="Pevzner P."/>
            <person name="Gerwick W.H."/>
            <person name="Gerwick L."/>
        </authorList>
    </citation>
    <scope>NUCLEOTIDE SEQUENCE</scope>
    <source>
        <strain evidence="2">SIO1C4</strain>
    </source>
</reference>
<name>A0A6B3NBI5_9CYAN</name>
<dbReference type="AlphaFoldDB" id="A0A6B3NBI5"/>
<comment type="caution">
    <text evidence="2">The sequence shown here is derived from an EMBL/GenBank/DDBJ whole genome shotgun (WGS) entry which is preliminary data.</text>
</comment>
<feature type="domain" description="PatA-like N-terminal" evidence="1">
    <location>
        <begin position="4"/>
        <end position="166"/>
    </location>
</feature>
<organism evidence="2">
    <name type="scientific">Symploca sp. SIO1C4</name>
    <dbReference type="NCBI Taxonomy" id="2607765"/>
    <lineage>
        <taxon>Bacteria</taxon>
        <taxon>Bacillati</taxon>
        <taxon>Cyanobacteriota</taxon>
        <taxon>Cyanophyceae</taxon>
        <taxon>Coleofasciculales</taxon>
        <taxon>Coleofasciculaceae</taxon>
        <taxon>Symploca</taxon>
    </lineage>
</organism>
<evidence type="ECO:0000259" key="1">
    <source>
        <dbReference type="Pfam" id="PF14332"/>
    </source>
</evidence>
<sequence>MEITGYLSEFSLPELLKFLDQGSKTGLLSLKFKTNCHNQHLRIRHALLKQGRIVAVTDRLDHQCLFRIIYHRGWISPKVLSEQFNRCPANKPIGLYLKKQGFLQPEQLKFLFRYQVLRQVCGLFQLQDAQFIFNSKTTLPTTEMTSLSIRATEATLIGLRSLRDWRLLTSKLPGFDSALSRVFIDKLHWRLDPLENQVLQLADDSVSLKMIAHDLQQPLETIQKIAFRLISVGLVKELPTLTLASTAILTTKLPEPVAVVARDNEADRSSELSNSFMQNLLSFLRSSK</sequence>
<protein>
    <submittedName>
        <fullName evidence="2">DUF4388 domain-containing protein</fullName>
    </submittedName>
</protein>
<dbReference type="EMBL" id="JAAHFQ010000064">
    <property type="protein sequence ID" value="NER27011.1"/>
    <property type="molecule type" value="Genomic_DNA"/>
</dbReference>
<accession>A0A6B3NBI5</accession>
<proteinExistence type="predicted"/>
<dbReference type="InterPro" id="IPR025497">
    <property type="entry name" value="PatA-like_N"/>
</dbReference>
<gene>
    <name evidence="2" type="ORF">F6J89_05085</name>
</gene>
<dbReference type="Pfam" id="PF14332">
    <property type="entry name" value="DUF4388"/>
    <property type="match status" value="1"/>
</dbReference>